<dbReference type="GO" id="GO:0009986">
    <property type="term" value="C:cell surface"/>
    <property type="evidence" value="ECO:0007669"/>
    <property type="project" value="TreeGrafter"/>
</dbReference>
<keyword evidence="6" id="KW-0677">Repeat</keyword>
<evidence type="ECO:0000256" key="10">
    <source>
        <dbReference type="ARBA" id="ARBA00023157"/>
    </source>
</evidence>
<keyword evidence="4 14" id="KW-0812">Transmembrane</keyword>
<evidence type="ECO:0000256" key="13">
    <source>
        <dbReference type="SAM" id="MobiDB-lite"/>
    </source>
</evidence>
<dbReference type="InterPro" id="IPR013783">
    <property type="entry name" value="Ig-like_fold"/>
</dbReference>
<dbReference type="GO" id="GO:0030154">
    <property type="term" value="P:cell differentiation"/>
    <property type="evidence" value="ECO:0007669"/>
    <property type="project" value="TreeGrafter"/>
</dbReference>
<keyword evidence="17" id="KW-1185">Reference proteome</keyword>
<evidence type="ECO:0000256" key="7">
    <source>
        <dbReference type="ARBA" id="ARBA00022889"/>
    </source>
</evidence>
<keyword evidence="12" id="KW-0393">Immunoglobulin domain</keyword>
<evidence type="ECO:0000256" key="9">
    <source>
        <dbReference type="ARBA" id="ARBA00023136"/>
    </source>
</evidence>
<keyword evidence="5" id="KW-0732">Signal</keyword>
<keyword evidence="11" id="KW-0325">Glycoprotein</keyword>
<feature type="domain" description="Ig-like" evidence="15">
    <location>
        <begin position="286"/>
        <end position="396"/>
    </location>
</feature>
<dbReference type="PROSITE" id="PS50835">
    <property type="entry name" value="IG_LIKE"/>
    <property type="match status" value="2"/>
</dbReference>
<evidence type="ECO:0000256" key="8">
    <source>
        <dbReference type="ARBA" id="ARBA00022989"/>
    </source>
</evidence>
<comment type="subcellular location">
    <subcellularLocation>
        <location evidence="1">Cell membrane</location>
        <topology evidence="1">Single-pass type I membrane protein</topology>
    </subcellularLocation>
</comment>
<feature type="compositionally biased region" description="Basic and acidic residues" evidence="13">
    <location>
        <begin position="506"/>
        <end position="523"/>
    </location>
</feature>
<dbReference type="GO" id="GO:0005886">
    <property type="term" value="C:plasma membrane"/>
    <property type="evidence" value="ECO:0007669"/>
    <property type="project" value="UniProtKB-SubCell"/>
</dbReference>
<feature type="transmembrane region" description="Helical" evidence="14">
    <location>
        <begin position="440"/>
        <end position="464"/>
    </location>
</feature>
<dbReference type="PANTHER" id="PTHR44793:SF1">
    <property type="entry name" value="MATRIX REMODELING-ASSOCIATED PROTEIN 8"/>
    <property type="match status" value="1"/>
</dbReference>
<name>A0A7J5Z3H4_DISMA</name>
<evidence type="ECO:0000313" key="16">
    <source>
        <dbReference type="EMBL" id="KAF3856083.1"/>
    </source>
</evidence>
<dbReference type="SMART" id="SM00409">
    <property type="entry name" value="IG"/>
    <property type="match status" value="2"/>
</dbReference>
<keyword evidence="7" id="KW-0130">Cell adhesion</keyword>
<evidence type="ECO:0000256" key="14">
    <source>
        <dbReference type="SAM" id="Phobius"/>
    </source>
</evidence>
<sequence length="542" mass="61448">MICKCVTDHGTGISILLSELQRQVGHSLSHTLHCHRLIVIEFGLVLVLCGSLNAVLSGSCSNTEIWSSPAAAAAAADGYRLHVFLPSGSPARCTALTFLYTITAVNMKPEREDIIFQALLLIHIPVACLFTAGQSGSSSSVVVAGYNVSAPAGSKVLLQCVSGRMVWTRDQLKDRQRVVHWDMYRARPDYAMERVLDMYSAGEQRIYNSYNQGRVGLSHRAFRDGNFSLVIKDVTMNDRGLYSCNLHHLYCHLYETIMVQLNVTKSRRKEQRFWDGHKAVYVVLLGNTVVLPCINRRNVWTDWSDEEEDQQVVHWDRQSQGVRQDRADRLVDLYASGEQRNYGPLFLQRKMNISSQAFSEGDFSLSITNLRPTDQGMYSCHLHHHYCGLHERREFQVTVEAPVIQATLPAKALPSEDKDTTKAESPRVINVILPDQRHHFLMPLGYVLTSFLLLAFVILIIILITRRRKTKEFYPQPSMRSSRSESSSEEFEMDIADGNVSSLEPEGEKRLDFKNNLLKEKGHTSTQPKVIDLDKEMQKFSK</sequence>
<dbReference type="InterPro" id="IPR007110">
    <property type="entry name" value="Ig-like_dom"/>
</dbReference>
<dbReference type="InterPro" id="IPR013106">
    <property type="entry name" value="Ig_V-set"/>
</dbReference>
<dbReference type="InterPro" id="IPR036179">
    <property type="entry name" value="Ig-like_dom_sf"/>
</dbReference>
<keyword evidence="8 14" id="KW-1133">Transmembrane helix</keyword>
<evidence type="ECO:0000256" key="2">
    <source>
        <dbReference type="ARBA" id="ARBA00018734"/>
    </source>
</evidence>
<evidence type="ECO:0000256" key="1">
    <source>
        <dbReference type="ARBA" id="ARBA00004251"/>
    </source>
</evidence>
<evidence type="ECO:0000256" key="11">
    <source>
        <dbReference type="ARBA" id="ARBA00023180"/>
    </source>
</evidence>
<evidence type="ECO:0000256" key="5">
    <source>
        <dbReference type="ARBA" id="ARBA00022729"/>
    </source>
</evidence>
<dbReference type="Gene3D" id="2.60.40.10">
    <property type="entry name" value="Immunoglobulins"/>
    <property type="match status" value="2"/>
</dbReference>
<reference evidence="16 17" key="1">
    <citation type="submission" date="2020-03" db="EMBL/GenBank/DDBJ databases">
        <title>Dissostichus mawsoni Genome sequencing and assembly.</title>
        <authorList>
            <person name="Park H."/>
        </authorList>
    </citation>
    <scope>NUCLEOTIDE SEQUENCE [LARGE SCALE GENOMIC DNA]</scope>
    <source>
        <strain evidence="16">DM0001</strain>
        <tissue evidence="16">Muscle</tissue>
    </source>
</reference>
<dbReference type="Proteomes" id="UP000518266">
    <property type="component" value="Unassembled WGS sequence"/>
</dbReference>
<dbReference type="InterPro" id="IPR003599">
    <property type="entry name" value="Ig_sub"/>
</dbReference>
<dbReference type="SUPFAM" id="SSF48726">
    <property type="entry name" value="Immunoglobulin"/>
    <property type="match status" value="2"/>
</dbReference>
<comment type="caution">
    <text evidence="16">The sequence shown here is derived from an EMBL/GenBank/DDBJ whole genome shotgun (WGS) entry which is preliminary data.</text>
</comment>
<organism evidence="16 17">
    <name type="scientific">Dissostichus mawsoni</name>
    <name type="common">Antarctic cod</name>
    <dbReference type="NCBI Taxonomy" id="36200"/>
    <lineage>
        <taxon>Eukaryota</taxon>
        <taxon>Metazoa</taxon>
        <taxon>Chordata</taxon>
        <taxon>Craniata</taxon>
        <taxon>Vertebrata</taxon>
        <taxon>Euteleostomi</taxon>
        <taxon>Actinopterygii</taxon>
        <taxon>Neopterygii</taxon>
        <taxon>Teleostei</taxon>
        <taxon>Neoteleostei</taxon>
        <taxon>Acanthomorphata</taxon>
        <taxon>Eupercaria</taxon>
        <taxon>Perciformes</taxon>
        <taxon>Notothenioidei</taxon>
        <taxon>Nototheniidae</taxon>
        <taxon>Dissostichus</taxon>
    </lineage>
</organism>
<protein>
    <recommendedName>
        <fullName evidence="2">Matrix remodeling-associated protein 8</fullName>
    </recommendedName>
</protein>
<dbReference type="InterPro" id="IPR042472">
    <property type="entry name" value="MXRA8"/>
</dbReference>
<dbReference type="OrthoDB" id="9832369at2759"/>
<evidence type="ECO:0000313" key="17">
    <source>
        <dbReference type="Proteomes" id="UP000518266"/>
    </source>
</evidence>
<dbReference type="Pfam" id="PF07686">
    <property type="entry name" value="V-set"/>
    <property type="match status" value="2"/>
</dbReference>
<dbReference type="PANTHER" id="PTHR44793">
    <property type="entry name" value="MATRIX REMODELING-ASSOCIATED PROTEIN 8"/>
    <property type="match status" value="1"/>
</dbReference>
<dbReference type="SMART" id="SM00406">
    <property type="entry name" value="IGv"/>
    <property type="match status" value="1"/>
</dbReference>
<feature type="domain" description="Ig-like" evidence="15">
    <location>
        <begin position="125"/>
        <end position="264"/>
    </location>
</feature>
<proteinExistence type="predicted"/>
<dbReference type="AlphaFoldDB" id="A0A7J5Z3H4"/>
<evidence type="ECO:0000256" key="4">
    <source>
        <dbReference type="ARBA" id="ARBA00022692"/>
    </source>
</evidence>
<evidence type="ECO:0000256" key="12">
    <source>
        <dbReference type="ARBA" id="ARBA00023319"/>
    </source>
</evidence>
<evidence type="ECO:0000256" key="3">
    <source>
        <dbReference type="ARBA" id="ARBA00022475"/>
    </source>
</evidence>
<evidence type="ECO:0000256" key="6">
    <source>
        <dbReference type="ARBA" id="ARBA00022737"/>
    </source>
</evidence>
<gene>
    <name evidence="16" type="ORF">F7725_016806</name>
</gene>
<evidence type="ECO:0000259" key="15">
    <source>
        <dbReference type="PROSITE" id="PS50835"/>
    </source>
</evidence>
<keyword evidence="9 14" id="KW-0472">Membrane</keyword>
<feature type="region of interest" description="Disordered" evidence="13">
    <location>
        <begin position="473"/>
        <end position="542"/>
    </location>
</feature>
<dbReference type="EMBL" id="JAAKFY010000006">
    <property type="protein sequence ID" value="KAF3856083.1"/>
    <property type="molecule type" value="Genomic_DNA"/>
</dbReference>
<keyword evidence="3" id="KW-1003">Cell membrane</keyword>
<keyword evidence="10" id="KW-1015">Disulfide bond</keyword>
<accession>A0A7J5Z3H4</accession>
<dbReference type="GO" id="GO:0007155">
    <property type="term" value="P:cell adhesion"/>
    <property type="evidence" value="ECO:0007669"/>
    <property type="project" value="UniProtKB-KW"/>
</dbReference>
<feature type="compositionally biased region" description="Basic and acidic residues" evidence="13">
    <location>
        <begin position="531"/>
        <end position="542"/>
    </location>
</feature>